<organism evidence="2 3">
    <name type="scientific">Rossellomorea vietnamensis</name>
    <dbReference type="NCBI Taxonomy" id="218284"/>
    <lineage>
        <taxon>Bacteria</taxon>
        <taxon>Bacillati</taxon>
        <taxon>Bacillota</taxon>
        <taxon>Bacilli</taxon>
        <taxon>Bacillales</taxon>
        <taxon>Bacillaceae</taxon>
        <taxon>Rossellomorea</taxon>
    </lineage>
</organism>
<name>A0A5D4KAQ9_9BACI</name>
<protein>
    <recommendedName>
        <fullName evidence="1">MEDS domain-containing protein</fullName>
    </recommendedName>
</protein>
<dbReference type="EMBL" id="VTEH01000013">
    <property type="protein sequence ID" value="TYR74252.1"/>
    <property type="molecule type" value="Genomic_DNA"/>
</dbReference>
<dbReference type="InterPro" id="IPR025847">
    <property type="entry name" value="MEDS_domain"/>
</dbReference>
<dbReference type="AlphaFoldDB" id="A0A5D4KAQ9"/>
<dbReference type="Pfam" id="PF14417">
    <property type="entry name" value="MEDS"/>
    <property type="match status" value="1"/>
</dbReference>
<dbReference type="RefSeq" id="WP_148947738.1">
    <property type="nucleotide sequence ID" value="NZ_VTEH01000013.1"/>
</dbReference>
<evidence type="ECO:0000313" key="3">
    <source>
        <dbReference type="Proteomes" id="UP000323317"/>
    </source>
</evidence>
<evidence type="ECO:0000259" key="1">
    <source>
        <dbReference type="Pfam" id="PF14417"/>
    </source>
</evidence>
<gene>
    <name evidence="2" type="ORF">FZC79_15690</name>
</gene>
<proteinExistence type="predicted"/>
<accession>A0A5D4KAQ9</accession>
<feature type="domain" description="MEDS" evidence="1">
    <location>
        <begin position="18"/>
        <end position="170"/>
    </location>
</feature>
<evidence type="ECO:0000313" key="2">
    <source>
        <dbReference type="EMBL" id="TYR74252.1"/>
    </source>
</evidence>
<sequence>MGSLIMEVLEESKGRDNHILYHFNNKQTYIQNAVAFIEAGIKAGSPVLLVENDRHLLSIKQQLKKILSEKEIANVHFSNNFDFYSATQSFDPDSIISYFKETVEPHLKQGVPVWTWGLVEWGDDENILDKIVLYETQVQSFTSEKGLVSVCAYDSNLTPDGLEELLMKFHQVTLTDELIRY</sequence>
<dbReference type="Proteomes" id="UP000323317">
    <property type="component" value="Unassembled WGS sequence"/>
</dbReference>
<reference evidence="2 3" key="1">
    <citation type="submission" date="2019-08" db="EMBL/GenBank/DDBJ databases">
        <title>Bacillus genomes from the desert of Cuatro Cienegas, Coahuila.</title>
        <authorList>
            <person name="Olmedo-Alvarez G."/>
        </authorList>
    </citation>
    <scope>NUCLEOTIDE SEQUENCE [LARGE SCALE GENOMIC DNA]</scope>
    <source>
        <strain evidence="2 3">CH40_1T</strain>
    </source>
</reference>
<comment type="caution">
    <text evidence="2">The sequence shown here is derived from an EMBL/GenBank/DDBJ whole genome shotgun (WGS) entry which is preliminary data.</text>
</comment>